<dbReference type="InterPro" id="IPR050498">
    <property type="entry name" value="Ycf3"/>
</dbReference>
<comment type="caution">
    <text evidence="4">The sequence shown here is derived from an EMBL/GenBank/DDBJ whole genome shotgun (WGS) entry which is preliminary data.</text>
</comment>
<accession>A0A4V2F201</accession>
<dbReference type="SMART" id="SM00028">
    <property type="entry name" value="TPR"/>
    <property type="match status" value="5"/>
</dbReference>
<evidence type="ECO:0000256" key="2">
    <source>
        <dbReference type="ARBA" id="ARBA00022803"/>
    </source>
</evidence>
<name>A0A4V2F201_9BACT</name>
<organism evidence="4 5">
    <name type="scientific">Pseudobacter ginsenosidimutans</name>
    <dbReference type="NCBI Taxonomy" id="661488"/>
    <lineage>
        <taxon>Bacteria</taxon>
        <taxon>Pseudomonadati</taxon>
        <taxon>Bacteroidota</taxon>
        <taxon>Chitinophagia</taxon>
        <taxon>Chitinophagales</taxon>
        <taxon>Chitinophagaceae</taxon>
        <taxon>Pseudobacter</taxon>
    </lineage>
</organism>
<dbReference type="EMBL" id="SGXA01000001">
    <property type="protein sequence ID" value="RZS75556.1"/>
    <property type="molecule type" value="Genomic_DNA"/>
</dbReference>
<dbReference type="InterPro" id="IPR019734">
    <property type="entry name" value="TPR_rpt"/>
</dbReference>
<sequence length="541" mass="60798">MKKTVTAIALICGATSSFAQEQPDAKNLIYHQRYTSAREVLHASLKADPNNAGNWYLLSQTFPGNDNAAALRQELNAAPAEVRNQPMFEVAYGALLLKEDKKDSAAALFNHAMEATKEKDANVLAGVANAHLDAKNGDPQFALAVLDKAIKREKKDAELSALQGDAWRRIGDGTAAYKAYSEALNKNKDCAAALYQLGKIFVAQKNDQLYVEYFDKAIAADSLYAPAYYELYYHYYYRDLPEAMSYFLKYKRHSDPSDDNEYQLTDLLYLTKNYEPAIEKAKTLIATSPNNARLYKLLAYSYLGLSDTATAMSTMKQYFATGHDSNYVAKDFETMAELYGTQAGMEDSAIAYYEKAAERQTDSTAAYAYYKKLTDISKKLKNYSLEAKYSGRFYTGNDQATNLDLFNWGLAHFRAEEYIQADTVFGSYIAKYPEQAFGYYWRARANSMHDSTMEAGTAIPHYHNLIAILEKDTSNATNKKWLIEAYGYVAAYETNKEKDFPEAITYLQKILAIDPDNKDAQRYISVLEKNVGSKQPTPGGK</sequence>
<evidence type="ECO:0000256" key="1">
    <source>
        <dbReference type="ARBA" id="ARBA00022737"/>
    </source>
</evidence>
<protein>
    <submittedName>
        <fullName evidence="4">Tfp pilus assembly protein PilF</fullName>
    </submittedName>
</protein>
<dbReference type="Gene3D" id="1.25.40.10">
    <property type="entry name" value="Tetratricopeptide repeat domain"/>
    <property type="match status" value="3"/>
</dbReference>
<dbReference type="SUPFAM" id="SSF48452">
    <property type="entry name" value="TPR-like"/>
    <property type="match status" value="1"/>
</dbReference>
<evidence type="ECO:0000256" key="3">
    <source>
        <dbReference type="SAM" id="SignalP"/>
    </source>
</evidence>
<keyword evidence="1" id="KW-0677">Repeat</keyword>
<dbReference type="InterPro" id="IPR011990">
    <property type="entry name" value="TPR-like_helical_dom_sf"/>
</dbReference>
<proteinExistence type="predicted"/>
<evidence type="ECO:0000313" key="4">
    <source>
        <dbReference type="EMBL" id="RZS75556.1"/>
    </source>
</evidence>
<feature type="chain" id="PRO_5020686655" evidence="3">
    <location>
        <begin position="20"/>
        <end position="541"/>
    </location>
</feature>
<evidence type="ECO:0000313" key="5">
    <source>
        <dbReference type="Proteomes" id="UP000293874"/>
    </source>
</evidence>
<dbReference type="AlphaFoldDB" id="A0A4V2F201"/>
<dbReference type="Proteomes" id="UP000293874">
    <property type="component" value="Unassembled WGS sequence"/>
</dbReference>
<feature type="signal peptide" evidence="3">
    <location>
        <begin position="1"/>
        <end position="19"/>
    </location>
</feature>
<keyword evidence="2" id="KW-0802">TPR repeat</keyword>
<dbReference type="PANTHER" id="PTHR44858:SF1">
    <property type="entry name" value="UDP-N-ACETYLGLUCOSAMINE--PEPTIDE N-ACETYLGLUCOSAMINYLTRANSFERASE SPINDLY-RELATED"/>
    <property type="match status" value="1"/>
</dbReference>
<reference evidence="4 5" key="1">
    <citation type="submission" date="2019-02" db="EMBL/GenBank/DDBJ databases">
        <title>Genomic Encyclopedia of Type Strains, Phase IV (KMG-IV): sequencing the most valuable type-strain genomes for metagenomic binning, comparative biology and taxonomic classification.</title>
        <authorList>
            <person name="Goeker M."/>
        </authorList>
    </citation>
    <scope>NUCLEOTIDE SEQUENCE [LARGE SCALE GENOMIC DNA]</scope>
    <source>
        <strain evidence="4 5">DSM 18116</strain>
    </source>
</reference>
<dbReference type="OrthoDB" id="638548at2"/>
<dbReference type="PANTHER" id="PTHR44858">
    <property type="entry name" value="TETRATRICOPEPTIDE REPEAT PROTEIN 6"/>
    <property type="match status" value="1"/>
</dbReference>
<gene>
    <name evidence="4" type="ORF">EV199_1425</name>
</gene>
<dbReference type="Pfam" id="PF13432">
    <property type="entry name" value="TPR_16"/>
    <property type="match status" value="1"/>
</dbReference>
<dbReference type="SUPFAM" id="SSF81901">
    <property type="entry name" value="HCP-like"/>
    <property type="match status" value="1"/>
</dbReference>
<keyword evidence="5" id="KW-1185">Reference proteome</keyword>
<keyword evidence="3" id="KW-0732">Signal</keyword>
<dbReference type="RefSeq" id="WP_130539919.1">
    <property type="nucleotide sequence ID" value="NZ_CP042431.1"/>
</dbReference>